<evidence type="ECO:0000259" key="1">
    <source>
        <dbReference type="Pfam" id="PF04149"/>
    </source>
</evidence>
<reference evidence="2 3" key="1">
    <citation type="submission" date="2020-04" db="EMBL/GenBank/DDBJ databases">
        <title>MicrobeNet Type strains.</title>
        <authorList>
            <person name="Nicholson A.C."/>
        </authorList>
    </citation>
    <scope>NUCLEOTIDE SEQUENCE [LARGE SCALE GENOMIC DNA]</scope>
    <source>
        <strain evidence="2 3">DSM 45078</strain>
    </source>
</reference>
<organism evidence="2 3">
    <name type="scientific">Nocardia speluncae</name>
    <dbReference type="NCBI Taxonomy" id="419477"/>
    <lineage>
        <taxon>Bacteria</taxon>
        <taxon>Bacillati</taxon>
        <taxon>Actinomycetota</taxon>
        <taxon>Actinomycetes</taxon>
        <taxon>Mycobacteriales</taxon>
        <taxon>Nocardiaceae</taxon>
        <taxon>Nocardia</taxon>
    </lineage>
</organism>
<dbReference type="Proteomes" id="UP000565715">
    <property type="component" value="Unassembled WGS sequence"/>
</dbReference>
<keyword evidence="3" id="KW-1185">Reference proteome</keyword>
<feature type="domain" description="DUF397" evidence="1">
    <location>
        <begin position="8"/>
        <end position="59"/>
    </location>
</feature>
<gene>
    <name evidence="2" type="ORF">HGA13_14290</name>
</gene>
<evidence type="ECO:0000313" key="2">
    <source>
        <dbReference type="EMBL" id="NKY34240.1"/>
    </source>
</evidence>
<evidence type="ECO:0000313" key="3">
    <source>
        <dbReference type="Proteomes" id="UP000565715"/>
    </source>
</evidence>
<dbReference type="EMBL" id="JAAXOO010000003">
    <property type="protein sequence ID" value="NKY34240.1"/>
    <property type="molecule type" value="Genomic_DNA"/>
</dbReference>
<dbReference type="AlphaFoldDB" id="A0A846XHR3"/>
<dbReference type="RefSeq" id="WP_084471151.1">
    <property type="nucleotide sequence ID" value="NZ_JAAXOO010000003.1"/>
</dbReference>
<protein>
    <submittedName>
        <fullName evidence="2">DUF397 domain-containing protein</fullName>
    </submittedName>
</protein>
<comment type="caution">
    <text evidence="2">The sequence shown here is derived from an EMBL/GenBank/DDBJ whole genome shotgun (WGS) entry which is preliminary data.</text>
</comment>
<name>A0A846XHR3_9NOCA</name>
<sequence>MKNLSTVQWIKSSRSQGDGNCVEVAFLADSMIWVRDSKNPTGPALIFGTEEWDGFLAGLTGAGFGAAPDPSPPM</sequence>
<accession>A0A846XHR3</accession>
<dbReference type="Pfam" id="PF04149">
    <property type="entry name" value="DUF397"/>
    <property type="match status" value="1"/>
</dbReference>
<dbReference type="InterPro" id="IPR007278">
    <property type="entry name" value="DUF397"/>
</dbReference>
<proteinExistence type="predicted"/>